<reference evidence="2 3" key="1">
    <citation type="submission" date="2017-05" db="EMBL/GenBank/DDBJ databases">
        <authorList>
            <person name="Song R."/>
            <person name="Chenine A.L."/>
            <person name="Ruprecht R.M."/>
        </authorList>
    </citation>
    <scope>NUCLEOTIDE SEQUENCE [LARGE SCALE GENOMIC DNA]</scope>
    <source>
        <strain evidence="2 3">PR350</strain>
    </source>
</reference>
<evidence type="ECO:0000256" key="1">
    <source>
        <dbReference type="SAM" id="MobiDB-lite"/>
    </source>
</evidence>
<feature type="region of interest" description="Disordered" evidence="1">
    <location>
        <begin position="15"/>
        <end position="59"/>
    </location>
</feature>
<dbReference type="AlphaFoldDB" id="A0A241ZB46"/>
<dbReference type="EMBL" id="NGEL01000163">
    <property type="protein sequence ID" value="OTM82099.1"/>
    <property type="molecule type" value="Genomic_DNA"/>
</dbReference>
<feature type="compositionally biased region" description="Low complexity" evidence="1">
    <location>
        <begin position="26"/>
        <end position="44"/>
    </location>
</feature>
<sequence length="59" mass="6442">MPLDLAVALLSDERLDNTHQQNTPKSQSSVTTQTQSNGSSSTVTKTYVTNVRRHSKPKG</sequence>
<evidence type="ECO:0000313" key="2">
    <source>
        <dbReference type="EMBL" id="OTM82099.1"/>
    </source>
</evidence>
<evidence type="ECO:0000313" key="3">
    <source>
        <dbReference type="Proteomes" id="UP000194699"/>
    </source>
</evidence>
<gene>
    <name evidence="2" type="ORF">B9X95_15935</name>
</gene>
<dbReference type="Proteomes" id="UP000194699">
    <property type="component" value="Unassembled WGS sequence"/>
</dbReference>
<accession>A0A241ZB46</accession>
<proteinExistence type="predicted"/>
<name>A0A241ZB46_ACIBA</name>
<organism evidence="2 3">
    <name type="scientific">Acinetobacter baumannii</name>
    <dbReference type="NCBI Taxonomy" id="470"/>
    <lineage>
        <taxon>Bacteria</taxon>
        <taxon>Pseudomonadati</taxon>
        <taxon>Pseudomonadota</taxon>
        <taxon>Gammaproteobacteria</taxon>
        <taxon>Moraxellales</taxon>
        <taxon>Moraxellaceae</taxon>
        <taxon>Acinetobacter</taxon>
        <taxon>Acinetobacter calcoaceticus/baumannii complex</taxon>
    </lineage>
</organism>
<comment type="caution">
    <text evidence="2">The sequence shown here is derived from an EMBL/GenBank/DDBJ whole genome shotgun (WGS) entry which is preliminary data.</text>
</comment>
<protein>
    <submittedName>
        <fullName evidence="2">Uncharacterized protein</fullName>
    </submittedName>
</protein>